<gene>
    <name evidence="1" type="ORF">HNR44_002013</name>
</gene>
<proteinExistence type="predicted"/>
<keyword evidence="2" id="KW-1185">Reference proteome</keyword>
<dbReference type="InterPro" id="IPR046249">
    <property type="entry name" value="DUF6282"/>
</dbReference>
<reference evidence="1 2" key="1">
    <citation type="submission" date="2020-08" db="EMBL/GenBank/DDBJ databases">
        <title>Genomic Encyclopedia of Type Strains, Phase IV (KMG-IV): sequencing the most valuable type-strain genomes for metagenomic binning, comparative biology and taxonomic classification.</title>
        <authorList>
            <person name="Goeker M."/>
        </authorList>
    </citation>
    <scope>NUCLEOTIDE SEQUENCE [LARGE SCALE GENOMIC DNA]</scope>
    <source>
        <strain evidence="1 2">DSM 21769</strain>
    </source>
</reference>
<dbReference type="SUPFAM" id="SSF51556">
    <property type="entry name" value="Metallo-dependent hydrolases"/>
    <property type="match status" value="1"/>
</dbReference>
<accession>A0A841PZQ2</accession>
<dbReference type="Proteomes" id="UP000568839">
    <property type="component" value="Unassembled WGS sequence"/>
</dbReference>
<dbReference type="Gene3D" id="3.20.20.140">
    <property type="entry name" value="Metal-dependent hydrolases"/>
    <property type="match status" value="1"/>
</dbReference>
<comment type="caution">
    <text evidence="1">The sequence shown here is derived from an EMBL/GenBank/DDBJ whole genome shotgun (WGS) entry which is preliminary data.</text>
</comment>
<dbReference type="AlphaFoldDB" id="A0A841PZQ2"/>
<dbReference type="Pfam" id="PF19799">
    <property type="entry name" value="DUF6282"/>
    <property type="match status" value="1"/>
</dbReference>
<dbReference type="EMBL" id="JACHHJ010000002">
    <property type="protein sequence ID" value="MBB6450035.1"/>
    <property type="molecule type" value="Genomic_DNA"/>
</dbReference>
<name>A0A841PZQ2_9BACL</name>
<organism evidence="1 2">
    <name type="scientific">Geomicrobium halophilum</name>
    <dbReference type="NCBI Taxonomy" id="549000"/>
    <lineage>
        <taxon>Bacteria</taxon>
        <taxon>Bacillati</taxon>
        <taxon>Bacillota</taxon>
        <taxon>Bacilli</taxon>
        <taxon>Bacillales</taxon>
        <taxon>Geomicrobium</taxon>
    </lineage>
</organism>
<evidence type="ECO:0000313" key="2">
    <source>
        <dbReference type="Proteomes" id="UP000568839"/>
    </source>
</evidence>
<evidence type="ECO:0008006" key="3">
    <source>
        <dbReference type="Google" id="ProtNLM"/>
    </source>
</evidence>
<dbReference type="RefSeq" id="WP_184403957.1">
    <property type="nucleotide sequence ID" value="NZ_JACHHJ010000002.1"/>
</dbReference>
<protein>
    <recommendedName>
        <fullName evidence="3">Phosphotriesterase-related protein</fullName>
    </recommendedName>
</protein>
<sequence length="298" mass="32780">MEQTWHPLLEGAMELHAHSSPSIFPRKQTDWELLEDVYQANMSGIVLKAHEGATYDRASLLQEQYPQLTIAGGLVCNLFTGGVSTHAVDMALRMGAKIIWMPTLSAAQHQRYFAHHSKANIFNSEETLDDSYAGLTVTKNGVVKDEVKRVLALIASKDAVLATGHLEAEEVMVLVEEARYQGINRILIQHADLGIAPLSFEQQKQLAGRGCLIEKCYLACGYDFQDISITDMASSIQAIGAKHCALVTDYGQAHNIPVVEALGEFIGELLQKGITEADVRQMVVRNPQSLIKKKKGPL</sequence>
<dbReference type="InterPro" id="IPR032466">
    <property type="entry name" value="Metal_Hydrolase"/>
</dbReference>
<evidence type="ECO:0000313" key="1">
    <source>
        <dbReference type="EMBL" id="MBB6450035.1"/>
    </source>
</evidence>